<feature type="compositionally biased region" description="Polar residues" evidence="1">
    <location>
        <begin position="101"/>
        <end position="110"/>
    </location>
</feature>
<feature type="compositionally biased region" description="Polar residues" evidence="1">
    <location>
        <begin position="334"/>
        <end position="344"/>
    </location>
</feature>
<dbReference type="AlphaFoldDB" id="A0A5C3EWK7"/>
<feature type="region of interest" description="Disordered" evidence="1">
    <location>
        <begin position="1"/>
        <end position="119"/>
    </location>
</feature>
<dbReference type="GO" id="GO:0046983">
    <property type="term" value="F:protein dimerization activity"/>
    <property type="evidence" value="ECO:0007669"/>
    <property type="project" value="InterPro"/>
</dbReference>
<dbReference type="InterPro" id="IPR036638">
    <property type="entry name" value="HLH_DNA-bd_sf"/>
</dbReference>
<dbReference type="Proteomes" id="UP000323386">
    <property type="component" value="Unassembled WGS sequence"/>
</dbReference>
<feature type="region of interest" description="Disordered" evidence="1">
    <location>
        <begin position="202"/>
        <end position="280"/>
    </location>
</feature>
<dbReference type="SUPFAM" id="SSF47459">
    <property type="entry name" value="HLH, helix-loop-helix DNA-binding domain"/>
    <property type="match status" value="1"/>
</dbReference>
<sequence length="500" mass="52820">MAAPKKKLPASRPSSSSRSTPSSEASTSTNTNTSTRGRSPGPSAARLLDQESTQRPDAASSSLSNTTAIPSATAVASDSPGSASASTPQPRPAKRKRRSELSPSSKASHSTVEKERREAMNERFNELACLIPQLQEALVQGKKPTKGDIVRASINYHHQQEERVQHLSRQLELLANHSTAAHLASLPAAQPHHAMTMAAPALRPAPSASTGTAASTPRPMNANVRVSPPPPPPDSATSQMTSFPAPHVDLSNLERSSDAGSSAHSELTLSDAPSPFKDTAMAPQWSASSWAGWSGREDPSFVKLEVPRDLLSAFNLAELGQNPLLPPSSLSSPAQSSHRNSFQVDSGLSAGSGAESLIPQRSLSDSFDADTFALLSSHLRIQDASLIGEDGTGSAYTHRIGEAPLSAEAHRRKHTLELDGEETLQLLRDTAPAGEFAFVRDADFLAPSFDFERGGHSFFLGDPPGADGSLAAAPESVDDSARAFPTLLRTDKPVAAQQQR</sequence>
<evidence type="ECO:0000259" key="2">
    <source>
        <dbReference type="PROSITE" id="PS50888"/>
    </source>
</evidence>
<dbReference type="OrthoDB" id="8964853at2759"/>
<feature type="compositionally biased region" description="Polar residues" evidence="1">
    <location>
        <begin position="55"/>
        <end position="88"/>
    </location>
</feature>
<evidence type="ECO:0000256" key="1">
    <source>
        <dbReference type="SAM" id="MobiDB-lite"/>
    </source>
</evidence>
<feature type="compositionally biased region" description="Polar residues" evidence="1">
    <location>
        <begin position="258"/>
        <end position="268"/>
    </location>
</feature>
<dbReference type="Gene3D" id="4.10.280.10">
    <property type="entry name" value="Helix-loop-helix DNA-binding domain"/>
    <property type="match status" value="1"/>
</dbReference>
<name>A0A5C3EWK7_9BASI</name>
<dbReference type="Pfam" id="PF00010">
    <property type="entry name" value="HLH"/>
    <property type="match status" value="1"/>
</dbReference>
<organism evidence="3 4">
    <name type="scientific">Pseudozyma flocculosa</name>
    <dbReference type="NCBI Taxonomy" id="84751"/>
    <lineage>
        <taxon>Eukaryota</taxon>
        <taxon>Fungi</taxon>
        <taxon>Dikarya</taxon>
        <taxon>Basidiomycota</taxon>
        <taxon>Ustilaginomycotina</taxon>
        <taxon>Ustilaginomycetes</taxon>
        <taxon>Ustilaginales</taxon>
        <taxon>Ustilaginaceae</taxon>
        <taxon>Pseudozyma</taxon>
    </lineage>
</organism>
<feature type="region of interest" description="Disordered" evidence="1">
    <location>
        <begin position="326"/>
        <end position="346"/>
    </location>
</feature>
<dbReference type="PROSITE" id="PS50888">
    <property type="entry name" value="BHLH"/>
    <property type="match status" value="1"/>
</dbReference>
<protein>
    <recommendedName>
        <fullName evidence="2">BHLH domain-containing protein</fullName>
    </recommendedName>
</protein>
<reference evidence="3 4" key="1">
    <citation type="submission" date="2018-03" db="EMBL/GenBank/DDBJ databases">
        <authorList>
            <person name="Guldener U."/>
        </authorList>
    </citation>
    <scope>NUCLEOTIDE SEQUENCE [LARGE SCALE GENOMIC DNA]</scope>
    <source>
        <strain evidence="3 4">DAOM196992</strain>
    </source>
</reference>
<proteinExistence type="predicted"/>
<feature type="compositionally biased region" description="Low complexity" evidence="1">
    <location>
        <begin position="202"/>
        <end position="217"/>
    </location>
</feature>
<dbReference type="SMART" id="SM00353">
    <property type="entry name" value="HLH"/>
    <property type="match status" value="1"/>
</dbReference>
<accession>A0A5C3EWK7</accession>
<dbReference type="EMBL" id="OOIP01000004">
    <property type="protein sequence ID" value="SPO36240.1"/>
    <property type="molecule type" value="Genomic_DNA"/>
</dbReference>
<feature type="compositionally biased region" description="Low complexity" evidence="1">
    <location>
        <begin position="10"/>
        <end position="40"/>
    </location>
</feature>
<evidence type="ECO:0000313" key="3">
    <source>
        <dbReference type="EMBL" id="SPO36240.1"/>
    </source>
</evidence>
<gene>
    <name evidence="3" type="ORF">PSFLO_01711</name>
</gene>
<evidence type="ECO:0000313" key="4">
    <source>
        <dbReference type="Proteomes" id="UP000323386"/>
    </source>
</evidence>
<dbReference type="InterPro" id="IPR011598">
    <property type="entry name" value="bHLH_dom"/>
</dbReference>
<feature type="domain" description="BHLH" evidence="2">
    <location>
        <begin position="104"/>
        <end position="160"/>
    </location>
</feature>
<keyword evidence="4" id="KW-1185">Reference proteome</keyword>